<dbReference type="eggNOG" id="COG1082">
    <property type="taxonomic scope" value="Bacteria"/>
</dbReference>
<dbReference type="SUPFAM" id="SSF51658">
    <property type="entry name" value="Xylose isomerase-like"/>
    <property type="match status" value="1"/>
</dbReference>
<accession>A0A0P7XWL2</accession>
<dbReference type="InterPro" id="IPR036237">
    <property type="entry name" value="Xyl_isomerase-like_sf"/>
</dbReference>
<comment type="caution">
    <text evidence="2">The sequence shown here is derived from an EMBL/GenBank/DDBJ whole genome shotgun (WGS) entry which is preliminary data.</text>
</comment>
<dbReference type="Proteomes" id="UP000050421">
    <property type="component" value="Unassembled WGS sequence"/>
</dbReference>
<dbReference type="EMBL" id="LJXT01000190">
    <property type="protein sequence ID" value="KPQ05575.1"/>
    <property type="molecule type" value="Genomic_DNA"/>
</dbReference>
<dbReference type="PANTHER" id="PTHR12110:SF41">
    <property type="entry name" value="INOSOSE DEHYDRATASE"/>
    <property type="match status" value="1"/>
</dbReference>
<dbReference type="STRING" id="1305737.GCA_000526355_00086"/>
<reference evidence="2 3" key="1">
    <citation type="submission" date="2015-09" db="EMBL/GenBank/DDBJ databases">
        <title>Identification and resolution of microdiversity through metagenomic sequencing of parallel consortia.</title>
        <authorList>
            <person name="Nelson W.C."/>
            <person name="Romine M.F."/>
            <person name="Lindemann S.R."/>
        </authorList>
    </citation>
    <scope>NUCLEOTIDE SEQUENCE [LARGE SCALE GENOMIC DNA]</scope>
    <source>
        <strain evidence="2">HL-49</strain>
    </source>
</reference>
<dbReference type="Gene3D" id="3.20.20.150">
    <property type="entry name" value="Divalent-metal-dependent TIM barrel enzymes"/>
    <property type="match status" value="1"/>
</dbReference>
<protein>
    <submittedName>
        <fullName evidence="2">Sugar phosphate isomerase/epimerase</fullName>
    </submittedName>
</protein>
<dbReference type="InterPro" id="IPR013022">
    <property type="entry name" value="Xyl_isomerase-like_TIM-brl"/>
</dbReference>
<dbReference type="PANTHER" id="PTHR12110">
    <property type="entry name" value="HYDROXYPYRUVATE ISOMERASE"/>
    <property type="match status" value="1"/>
</dbReference>
<evidence type="ECO:0000313" key="2">
    <source>
        <dbReference type="EMBL" id="KPQ05575.1"/>
    </source>
</evidence>
<dbReference type="PATRIC" id="fig|1305737.6.peg.966"/>
<organism evidence="2 3">
    <name type="scientific">Algoriphagus marincola HL-49</name>
    <dbReference type="NCBI Taxonomy" id="1305737"/>
    <lineage>
        <taxon>Bacteria</taxon>
        <taxon>Pseudomonadati</taxon>
        <taxon>Bacteroidota</taxon>
        <taxon>Cytophagia</taxon>
        <taxon>Cytophagales</taxon>
        <taxon>Cyclobacteriaceae</taxon>
        <taxon>Algoriphagus</taxon>
    </lineage>
</organism>
<gene>
    <name evidence="2" type="ORF">HLUCCX10_18000</name>
</gene>
<feature type="domain" description="Xylose isomerase-like TIM barrel" evidence="1">
    <location>
        <begin position="66"/>
        <end position="296"/>
    </location>
</feature>
<sequence>MASHSSLIPIQMKNLILAFFLFFGSLTFPKESVAQKKGDLMFQVPLGIAAYTFRNQWENGVSETLDIIQEMGFKEYEGGVPNGVSPEEFKAMLGSRGISMPSTGTGFEQLESDPQAVADRAKALGVKYVMCAWIPHQRGQFSKEDADRAIEAFNKGGKVLKENGLIFKYHVHGYEFQPYGGETLFDYLVKNTNPEYVALQMDVMWAHFGGANPASLLKKYGKRWVSLHLKDFREGAPKDMTGLTGPENDVPLGEGELDFRSILREANKIGIRHMFIEDESDQELEALPKSIAYLKSLRY</sequence>
<dbReference type="AlphaFoldDB" id="A0A0P7XWL2"/>
<evidence type="ECO:0000313" key="3">
    <source>
        <dbReference type="Proteomes" id="UP000050421"/>
    </source>
</evidence>
<evidence type="ECO:0000259" key="1">
    <source>
        <dbReference type="Pfam" id="PF01261"/>
    </source>
</evidence>
<proteinExistence type="predicted"/>
<name>A0A0P7XWL2_9BACT</name>
<keyword evidence="2" id="KW-0413">Isomerase</keyword>
<dbReference type="GO" id="GO:0016853">
    <property type="term" value="F:isomerase activity"/>
    <property type="evidence" value="ECO:0007669"/>
    <property type="project" value="UniProtKB-KW"/>
</dbReference>
<dbReference type="Pfam" id="PF01261">
    <property type="entry name" value="AP_endonuc_2"/>
    <property type="match status" value="1"/>
</dbReference>
<dbReference type="InterPro" id="IPR050312">
    <property type="entry name" value="IolE/XylAMocC-like"/>
</dbReference>